<evidence type="ECO:0000313" key="5">
    <source>
        <dbReference type="Proteomes" id="UP000679950"/>
    </source>
</evidence>
<keyword evidence="5" id="KW-1185">Reference proteome</keyword>
<dbReference type="PROSITE" id="PS01037">
    <property type="entry name" value="SBP_BACTERIAL_1"/>
    <property type="match status" value="1"/>
</dbReference>
<dbReference type="Gene3D" id="3.40.190.10">
    <property type="entry name" value="Periplasmic binding protein-like II"/>
    <property type="match status" value="2"/>
</dbReference>
<organism evidence="4 5">
    <name type="scientific">Lederbergia ruris</name>
    <dbReference type="NCBI Taxonomy" id="217495"/>
    <lineage>
        <taxon>Bacteria</taxon>
        <taxon>Bacillati</taxon>
        <taxon>Bacillota</taxon>
        <taxon>Bacilli</taxon>
        <taxon>Bacillales</taxon>
        <taxon>Bacillaceae</taxon>
        <taxon>Lederbergia</taxon>
    </lineage>
</organism>
<accession>A0ABQ4KQA7</accession>
<dbReference type="PROSITE" id="PS51257">
    <property type="entry name" value="PROKAR_LIPOPROTEIN"/>
    <property type="match status" value="1"/>
</dbReference>
<dbReference type="EMBL" id="BORB01000056">
    <property type="protein sequence ID" value="GIN59701.1"/>
    <property type="molecule type" value="Genomic_DNA"/>
</dbReference>
<dbReference type="PANTHER" id="PTHR30061:SF50">
    <property type="entry name" value="MALTOSE_MALTODEXTRIN-BINDING PERIPLASMIC PROTEIN"/>
    <property type="match status" value="1"/>
</dbReference>
<reference evidence="4 5" key="1">
    <citation type="submission" date="2021-03" db="EMBL/GenBank/DDBJ databases">
        <title>Antimicrobial resistance genes in bacteria isolated from Japanese honey, and their potential for conferring macrolide and lincosamide resistance in the American foulbrood pathogen Paenibacillus larvae.</title>
        <authorList>
            <person name="Okamoto M."/>
            <person name="Kumagai M."/>
            <person name="Kanamori H."/>
            <person name="Takamatsu D."/>
        </authorList>
    </citation>
    <scope>NUCLEOTIDE SEQUENCE [LARGE SCALE GENOMIC DNA]</scope>
    <source>
        <strain evidence="4 5">J8TS2</strain>
    </source>
</reference>
<sequence length="424" mass="47302">MENLKSIIGMLLLGAVICFVSGCSNQGSTGGISDGSQVVLEMWTREASENNVRAAAEIFNEGDHGFQVEVTSFPNHNLSDQFASALTAGEGPDIISIDLILSPYFSSIGAFQDLTDFYSSLEYKDEFNEAMVRLGRYEDKQYAVPFSADVSALFYNKEHFEEVGLDPEKPPETWQEMREYAKKLTTDDRYGYVYNGGDLGSYAFTFLPFIWGNGGNILNEDGTESLISSDEAIEALTFYRDLTLKDKVTPKGVISYAGSESTDAFGNGTASMLLNGNFGLGDIIRDYPDLDFGVALIPKNEGKKHSSFSGGELIAIPTVSNYIDEAQEFIEFALSEELQVHQFAKTGTIPIREDFFDNQYFREEPRYQVFTEALKVANAPYTTKYTQIFSEPLLNAMQRTLKGEVEPREAFEQADKEIEQILNR</sequence>
<evidence type="ECO:0000256" key="1">
    <source>
        <dbReference type="ARBA" id="ARBA00008520"/>
    </source>
</evidence>
<proteinExistence type="inferred from homology"/>
<dbReference type="Pfam" id="PF01547">
    <property type="entry name" value="SBP_bac_1"/>
    <property type="match status" value="1"/>
</dbReference>
<protein>
    <submittedName>
        <fullName evidence="4">ABC transporter substrate-binding protein</fullName>
    </submittedName>
</protein>
<name>A0ABQ4KQA7_9BACI</name>
<dbReference type="SUPFAM" id="SSF53850">
    <property type="entry name" value="Periplasmic binding protein-like II"/>
    <property type="match status" value="1"/>
</dbReference>
<comment type="caution">
    <text evidence="4">The sequence shown here is derived from an EMBL/GenBank/DDBJ whole genome shotgun (WGS) entry which is preliminary data.</text>
</comment>
<keyword evidence="3" id="KW-0732">Signal</keyword>
<dbReference type="PANTHER" id="PTHR30061">
    <property type="entry name" value="MALTOSE-BINDING PERIPLASMIC PROTEIN"/>
    <property type="match status" value="1"/>
</dbReference>
<dbReference type="InterPro" id="IPR006061">
    <property type="entry name" value="SBP_1_CS"/>
</dbReference>
<dbReference type="Proteomes" id="UP000679950">
    <property type="component" value="Unassembled WGS sequence"/>
</dbReference>
<evidence type="ECO:0000256" key="2">
    <source>
        <dbReference type="ARBA" id="ARBA00022448"/>
    </source>
</evidence>
<keyword evidence="2" id="KW-0813">Transport</keyword>
<dbReference type="CDD" id="cd14748">
    <property type="entry name" value="PBP2_UgpB"/>
    <property type="match status" value="1"/>
</dbReference>
<evidence type="ECO:0000256" key="3">
    <source>
        <dbReference type="ARBA" id="ARBA00022729"/>
    </source>
</evidence>
<dbReference type="InterPro" id="IPR006059">
    <property type="entry name" value="SBP"/>
</dbReference>
<gene>
    <name evidence="4" type="ORF">J8TS2_40200</name>
</gene>
<dbReference type="RefSeq" id="WP_212967423.1">
    <property type="nucleotide sequence ID" value="NZ_BORB01000056.1"/>
</dbReference>
<evidence type="ECO:0000313" key="4">
    <source>
        <dbReference type="EMBL" id="GIN59701.1"/>
    </source>
</evidence>
<comment type="similarity">
    <text evidence="1">Belongs to the bacterial solute-binding protein 1 family.</text>
</comment>